<comment type="caution">
    <text evidence="2">The sequence shown here is derived from an EMBL/GenBank/DDBJ whole genome shotgun (WGS) entry which is preliminary data.</text>
</comment>
<sequence length="79" mass="8903">MKWLMDFGVIGVVLFFFVFITFNIFIGGWAVQYTVQFWGTYFKGVPVHVPFLPCMVAGLFFGEVAVPAAIATWVLSFVL</sequence>
<name>A0A1G2LSS6_9BACT</name>
<feature type="transmembrane region" description="Helical" evidence="1">
    <location>
        <begin position="7"/>
        <end position="30"/>
    </location>
</feature>
<dbReference type="EMBL" id="MHQY01000005">
    <property type="protein sequence ID" value="OHA14593.1"/>
    <property type="molecule type" value="Genomic_DNA"/>
</dbReference>
<keyword evidence="1" id="KW-1133">Transmembrane helix</keyword>
<gene>
    <name evidence="2" type="ORF">A3G49_05370</name>
</gene>
<protein>
    <submittedName>
        <fullName evidence="2">Uncharacterized protein</fullName>
    </submittedName>
</protein>
<evidence type="ECO:0000313" key="3">
    <source>
        <dbReference type="Proteomes" id="UP000177171"/>
    </source>
</evidence>
<accession>A0A1G2LSS6</accession>
<dbReference type="Proteomes" id="UP000177171">
    <property type="component" value="Unassembled WGS sequence"/>
</dbReference>
<organism evidence="2 3">
    <name type="scientific">Candidatus Sungbacteria bacterium RIFCSPLOWO2_12_FULL_41_11</name>
    <dbReference type="NCBI Taxonomy" id="1802286"/>
    <lineage>
        <taxon>Bacteria</taxon>
        <taxon>Candidatus Sungiibacteriota</taxon>
    </lineage>
</organism>
<keyword evidence="1" id="KW-0812">Transmembrane</keyword>
<feature type="transmembrane region" description="Helical" evidence="1">
    <location>
        <begin position="50"/>
        <end position="78"/>
    </location>
</feature>
<keyword evidence="1" id="KW-0472">Membrane</keyword>
<reference evidence="2 3" key="1">
    <citation type="journal article" date="2016" name="Nat. Commun.">
        <title>Thousands of microbial genomes shed light on interconnected biogeochemical processes in an aquifer system.</title>
        <authorList>
            <person name="Anantharaman K."/>
            <person name="Brown C.T."/>
            <person name="Hug L.A."/>
            <person name="Sharon I."/>
            <person name="Castelle C.J."/>
            <person name="Probst A.J."/>
            <person name="Thomas B.C."/>
            <person name="Singh A."/>
            <person name="Wilkins M.J."/>
            <person name="Karaoz U."/>
            <person name="Brodie E.L."/>
            <person name="Williams K.H."/>
            <person name="Hubbard S.S."/>
            <person name="Banfield J.F."/>
        </authorList>
    </citation>
    <scope>NUCLEOTIDE SEQUENCE [LARGE SCALE GENOMIC DNA]</scope>
</reference>
<dbReference type="AlphaFoldDB" id="A0A1G2LSS6"/>
<proteinExistence type="predicted"/>
<evidence type="ECO:0000256" key="1">
    <source>
        <dbReference type="SAM" id="Phobius"/>
    </source>
</evidence>
<evidence type="ECO:0000313" key="2">
    <source>
        <dbReference type="EMBL" id="OHA14593.1"/>
    </source>
</evidence>